<sequence length="62" mass="6878">MDVGGQNDDEQQTLMNCLDLLIAAGYFRARIKGLATFDKEVLHNKHAIKSHVYGNLLGSCSR</sequence>
<dbReference type="Pfam" id="PF21673">
    <property type="entry name" value="CCDC93_N"/>
    <property type="match status" value="1"/>
</dbReference>
<dbReference type="InterPro" id="IPR048747">
    <property type="entry name" value="CCDC93_N"/>
</dbReference>
<evidence type="ECO:0000313" key="2">
    <source>
        <dbReference type="EMBL" id="KAJ1349746.1"/>
    </source>
</evidence>
<protein>
    <recommendedName>
        <fullName evidence="1">CCDC93 N-terminal domain-containing protein</fullName>
    </recommendedName>
</protein>
<keyword evidence="3" id="KW-1185">Reference proteome</keyword>
<name>A0AAD5MIH0_PARTN</name>
<dbReference type="EMBL" id="JAHQIW010000737">
    <property type="protein sequence ID" value="KAJ1349746.1"/>
    <property type="molecule type" value="Genomic_DNA"/>
</dbReference>
<dbReference type="AlphaFoldDB" id="A0AAD5MIH0"/>
<evidence type="ECO:0000259" key="1">
    <source>
        <dbReference type="Pfam" id="PF21673"/>
    </source>
</evidence>
<feature type="domain" description="CCDC93 N-terminal" evidence="1">
    <location>
        <begin position="9"/>
        <end position="39"/>
    </location>
</feature>
<dbReference type="Proteomes" id="UP001196413">
    <property type="component" value="Unassembled WGS sequence"/>
</dbReference>
<reference evidence="2" key="1">
    <citation type="submission" date="2021-06" db="EMBL/GenBank/DDBJ databases">
        <title>Parelaphostrongylus tenuis whole genome reference sequence.</title>
        <authorList>
            <person name="Garwood T.J."/>
            <person name="Larsen P.A."/>
            <person name="Fountain-Jones N.M."/>
            <person name="Garbe J.R."/>
            <person name="Macchietto M.G."/>
            <person name="Kania S.A."/>
            <person name="Gerhold R.W."/>
            <person name="Richards J.E."/>
            <person name="Wolf T.M."/>
        </authorList>
    </citation>
    <scope>NUCLEOTIDE SEQUENCE</scope>
    <source>
        <strain evidence="2">MNPRO001-30</strain>
        <tissue evidence="2">Meninges</tissue>
    </source>
</reference>
<evidence type="ECO:0000313" key="3">
    <source>
        <dbReference type="Proteomes" id="UP001196413"/>
    </source>
</evidence>
<organism evidence="2 3">
    <name type="scientific">Parelaphostrongylus tenuis</name>
    <name type="common">Meningeal worm</name>
    <dbReference type="NCBI Taxonomy" id="148309"/>
    <lineage>
        <taxon>Eukaryota</taxon>
        <taxon>Metazoa</taxon>
        <taxon>Ecdysozoa</taxon>
        <taxon>Nematoda</taxon>
        <taxon>Chromadorea</taxon>
        <taxon>Rhabditida</taxon>
        <taxon>Rhabditina</taxon>
        <taxon>Rhabditomorpha</taxon>
        <taxon>Strongyloidea</taxon>
        <taxon>Metastrongylidae</taxon>
        <taxon>Parelaphostrongylus</taxon>
    </lineage>
</organism>
<accession>A0AAD5MIH0</accession>
<comment type="caution">
    <text evidence="2">The sequence shown here is derived from an EMBL/GenBank/DDBJ whole genome shotgun (WGS) entry which is preliminary data.</text>
</comment>
<gene>
    <name evidence="2" type="ORF">KIN20_005388</name>
</gene>
<proteinExistence type="predicted"/>